<proteinExistence type="predicted"/>
<accession>A0A3B1BZT7</accession>
<evidence type="ECO:0000256" key="6">
    <source>
        <dbReference type="ARBA" id="ARBA00022989"/>
    </source>
</evidence>
<evidence type="ECO:0000256" key="7">
    <source>
        <dbReference type="ARBA" id="ARBA00023004"/>
    </source>
</evidence>
<dbReference type="GO" id="GO:0005886">
    <property type="term" value="C:plasma membrane"/>
    <property type="evidence" value="ECO:0007669"/>
    <property type="project" value="InterPro"/>
</dbReference>
<dbReference type="AlphaFoldDB" id="A0A3B1BZT7"/>
<keyword evidence="5" id="KW-0201">Cytochrome c-type biogenesis</keyword>
<dbReference type="GO" id="GO:0020037">
    <property type="term" value="F:heme binding"/>
    <property type="evidence" value="ECO:0007669"/>
    <property type="project" value="InterPro"/>
</dbReference>
<evidence type="ECO:0000256" key="2">
    <source>
        <dbReference type="ARBA" id="ARBA00022617"/>
    </source>
</evidence>
<dbReference type="EMBL" id="UOGE01000065">
    <property type="protein sequence ID" value="VAX21332.1"/>
    <property type="molecule type" value="Genomic_DNA"/>
</dbReference>
<sequence length="151" mass="16541">MSEPNGAADAKTKKPKKGQKKFAIGAAIIVGAIGYLMYAGVQASSVYYFTVDEVLSMNSTEKKMALRMEGKVKPGSIEKDMTSLKLSFKIIDDSMKSIPVYYQGTVPDMFQDDIDVVVEGKFSSDGRFVANRLLTSCPSKYEAAEELQKSL</sequence>
<evidence type="ECO:0000256" key="9">
    <source>
        <dbReference type="SAM" id="Phobius"/>
    </source>
</evidence>
<evidence type="ECO:0000256" key="4">
    <source>
        <dbReference type="ARBA" id="ARBA00022723"/>
    </source>
</evidence>
<keyword evidence="4" id="KW-0479">Metal-binding</keyword>
<keyword evidence="7" id="KW-0408">Iron</keyword>
<gene>
    <name evidence="10" type="ORF">MNBD_NITROSPINAE02-156</name>
</gene>
<dbReference type="GO" id="GO:0046872">
    <property type="term" value="F:metal ion binding"/>
    <property type="evidence" value="ECO:0007669"/>
    <property type="project" value="UniProtKB-KW"/>
</dbReference>
<dbReference type="Gene3D" id="2.40.50.140">
    <property type="entry name" value="Nucleic acid-binding proteins"/>
    <property type="match status" value="1"/>
</dbReference>
<feature type="transmembrane region" description="Helical" evidence="9">
    <location>
        <begin position="22"/>
        <end position="41"/>
    </location>
</feature>
<organism evidence="10">
    <name type="scientific">hydrothermal vent metagenome</name>
    <dbReference type="NCBI Taxonomy" id="652676"/>
    <lineage>
        <taxon>unclassified sequences</taxon>
        <taxon>metagenomes</taxon>
        <taxon>ecological metagenomes</taxon>
    </lineage>
</organism>
<comment type="subcellular location">
    <subcellularLocation>
        <location evidence="1">Membrane</location>
    </subcellularLocation>
</comment>
<evidence type="ECO:0000256" key="5">
    <source>
        <dbReference type="ARBA" id="ARBA00022748"/>
    </source>
</evidence>
<reference evidence="10" key="1">
    <citation type="submission" date="2018-06" db="EMBL/GenBank/DDBJ databases">
        <authorList>
            <person name="Zhirakovskaya E."/>
        </authorList>
    </citation>
    <scope>NUCLEOTIDE SEQUENCE</scope>
</reference>
<keyword evidence="3 9" id="KW-0812">Transmembrane</keyword>
<dbReference type="InterPro" id="IPR012340">
    <property type="entry name" value="NA-bd_OB-fold"/>
</dbReference>
<keyword evidence="8 9" id="KW-0472">Membrane</keyword>
<keyword evidence="2" id="KW-0349">Heme</keyword>
<evidence type="ECO:0008006" key="11">
    <source>
        <dbReference type="Google" id="ProtNLM"/>
    </source>
</evidence>
<dbReference type="PANTHER" id="PTHR34128:SF2">
    <property type="entry name" value="CYTOCHROME C-TYPE BIOGENESIS PROTEIN CCME HOMOLOG, MITOCHONDRIAL"/>
    <property type="match status" value="1"/>
</dbReference>
<evidence type="ECO:0000256" key="8">
    <source>
        <dbReference type="ARBA" id="ARBA00023136"/>
    </source>
</evidence>
<evidence type="ECO:0000256" key="3">
    <source>
        <dbReference type="ARBA" id="ARBA00022692"/>
    </source>
</evidence>
<evidence type="ECO:0000313" key="10">
    <source>
        <dbReference type="EMBL" id="VAX21332.1"/>
    </source>
</evidence>
<dbReference type="GO" id="GO:0017003">
    <property type="term" value="P:protein-heme linkage"/>
    <property type="evidence" value="ECO:0007669"/>
    <property type="project" value="InterPro"/>
</dbReference>
<dbReference type="Pfam" id="PF03100">
    <property type="entry name" value="CcmE"/>
    <property type="match status" value="1"/>
</dbReference>
<dbReference type="GO" id="GO:0017004">
    <property type="term" value="P:cytochrome complex assembly"/>
    <property type="evidence" value="ECO:0007669"/>
    <property type="project" value="UniProtKB-KW"/>
</dbReference>
<dbReference type="InterPro" id="IPR004329">
    <property type="entry name" value="CcmE"/>
</dbReference>
<dbReference type="SUPFAM" id="SSF82093">
    <property type="entry name" value="Heme chaperone CcmE"/>
    <property type="match status" value="1"/>
</dbReference>
<evidence type="ECO:0000256" key="1">
    <source>
        <dbReference type="ARBA" id="ARBA00004370"/>
    </source>
</evidence>
<protein>
    <recommendedName>
        <fullName evidence="11">Cytochrome c-type biogenesis protein CcmE, heme chaperone</fullName>
    </recommendedName>
</protein>
<keyword evidence="6 9" id="KW-1133">Transmembrane helix</keyword>
<dbReference type="PANTHER" id="PTHR34128">
    <property type="entry name" value="CYTOCHROME C-TYPE BIOGENESIS PROTEIN CCME HOMOLOG, MITOCHONDRIAL"/>
    <property type="match status" value="1"/>
</dbReference>
<name>A0A3B1BZT7_9ZZZZ</name>
<dbReference type="InterPro" id="IPR036127">
    <property type="entry name" value="CcmE-like_sf"/>
</dbReference>